<keyword evidence="4" id="KW-0391">Immunity</keyword>
<dbReference type="PROSITE" id="PS51830">
    <property type="entry name" value="FIIND"/>
    <property type="match status" value="1"/>
</dbReference>
<keyword evidence="2" id="KW-0963">Cytoplasm</keyword>
<evidence type="ECO:0000256" key="2">
    <source>
        <dbReference type="ARBA" id="ARBA00022490"/>
    </source>
</evidence>
<comment type="subcellular location">
    <subcellularLocation>
        <location evidence="1">Cytoplasm</location>
        <location evidence="1">Cytosol</location>
    </subcellularLocation>
</comment>
<dbReference type="GO" id="GO:0045087">
    <property type="term" value="P:innate immune response"/>
    <property type="evidence" value="ECO:0007669"/>
    <property type="project" value="UniProtKB-KW"/>
</dbReference>
<name>A0A060Z3M0_ONCMY</name>
<evidence type="ECO:0000313" key="6">
    <source>
        <dbReference type="EMBL" id="CDQ95890.1"/>
    </source>
</evidence>
<sequence length="138" mass="15728">MEEESQDCVRVSDSSAEAMEELSITECRVVDQSLCITDPPMRSLENFEPEIYNHEGKGAYRFQCPSAGLFQCSITGLVFRMEGEGEVLYRTVHWDMRLLSQNGKRPAGPLFNIDCPQKSVCQLHLPHCQIHSGEYFHE</sequence>
<reference evidence="6" key="1">
    <citation type="journal article" date="2014" name="Nat. Commun.">
        <title>The rainbow trout genome provides novel insights into evolution after whole-genome duplication in vertebrates.</title>
        <authorList>
            <person name="Berthelot C."/>
            <person name="Brunet F."/>
            <person name="Chalopin D."/>
            <person name="Juanchich A."/>
            <person name="Bernard M."/>
            <person name="Noel B."/>
            <person name="Bento P."/>
            <person name="Da Silva C."/>
            <person name="Labadie K."/>
            <person name="Alberti A."/>
            <person name="Aury J.M."/>
            <person name="Louis A."/>
            <person name="Dehais P."/>
            <person name="Bardou P."/>
            <person name="Montfort J."/>
            <person name="Klopp C."/>
            <person name="Cabau C."/>
            <person name="Gaspin C."/>
            <person name="Thorgaard G.H."/>
            <person name="Boussaha M."/>
            <person name="Quillet E."/>
            <person name="Guyomard R."/>
            <person name="Galiana D."/>
            <person name="Bobe J."/>
            <person name="Volff J.N."/>
            <person name="Genet C."/>
            <person name="Wincker P."/>
            <person name="Jaillon O."/>
            <person name="Roest Crollius H."/>
            <person name="Guiguen Y."/>
        </authorList>
    </citation>
    <scope>NUCLEOTIDE SEQUENCE [LARGE SCALE GENOMIC DNA]</scope>
</reference>
<dbReference type="InterPro" id="IPR051249">
    <property type="entry name" value="NLRP_Inflammasome"/>
</dbReference>
<accession>A0A060Z3M0</accession>
<evidence type="ECO:0000313" key="7">
    <source>
        <dbReference type="Proteomes" id="UP000193380"/>
    </source>
</evidence>
<keyword evidence="3" id="KW-0399">Innate immunity</keyword>
<organism evidence="6 7">
    <name type="scientific">Oncorhynchus mykiss</name>
    <name type="common">Rainbow trout</name>
    <name type="synonym">Salmo gairdneri</name>
    <dbReference type="NCBI Taxonomy" id="8022"/>
    <lineage>
        <taxon>Eukaryota</taxon>
        <taxon>Metazoa</taxon>
        <taxon>Chordata</taxon>
        <taxon>Craniata</taxon>
        <taxon>Vertebrata</taxon>
        <taxon>Euteleostomi</taxon>
        <taxon>Actinopterygii</taxon>
        <taxon>Neopterygii</taxon>
        <taxon>Teleostei</taxon>
        <taxon>Protacanthopterygii</taxon>
        <taxon>Salmoniformes</taxon>
        <taxon>Salmonidae</taxon>
        <taxon>Salmoninae</taxon>
        <taxon>Oncorhynchus</taxon>
    </lineage>
</organism>
<reference evidence="6" key="2">
    <citation type="submission" date="2014-03" db="EMBL/GenBank/DDBJ databases">
        <authorList>
            <person name="Genoscope - CEA"/>
        </authorList>
    </citation>
    <scope>NUCLEOTIDE SEQUENCE</scope>
</reference>
<dbReference type="PANTHER" id="PTHR46985">
    <property type="entry name" value="NACHT, LRR AND PYD DOMAINS-CONTAINING PROTEIN 1"/>
    <property type="match status" value="1"/>
</dbReference>
<evidence type="ECO:0000256" key="3">
    <source>
        <dbReference type="ARBA" id="ARBA00022588"/>
    </source>
</evidence>
<dbReference type="Pfam" id="PF13553">
    <property type="entry name" value="FIIND"/>
    <property type="match status" value="1"/>
</dbReference>
<gene>
    <name evidence="6" type="ORF">GSONMT00011440001</name>
</gene>
<dbReference type="Proteomes" id="UP000193380">
    <property type="component" value="Unassembled WGS sequence"/>
</dbReference>
<evidence type="ECO:0000259" key="5">
    <source>
        <dbReference type="PROSITE" id="PS51830"/>
    </source>
</evidence>
<feature type="domain" description="FIIND" evidence="5">
    <location>
        <begin position="41"/>
        <end position="138"/>
    </location>
</feature>
<dbReference type="AlphaFoldDB" id="A0A060Z3M0"/>
<evidence type="ECO:0000256" key="1">
    <source>
        <dbReference type="ARBA" id="ARBA00004514"/>
    </source>
</evidence>
<dbReference type="GO" id="GO:0005829">
    <property type="term" value="C:cytosol"/>
    <property type="evidence" value="ECO:0007669"/>
    <property type="project" value="UniProtKB-SubCell"/>
</dbReference>
<dbReference type="InterPro" id="IPR025307">
    <property type="entry name" value="FIIND_dom"/>
</dbReference>
<dbReference type="EMBL" id="FR923154">
    <property type="protein sequence ID" value="CDQ95890.1"/>
    <property type="molecule type" value="Genomic_DNA"/>
</dbReference>
<proteinExistence type="predicted"/>
<dbReference type="PaxDb" id="8022-A0A060Z3M0"/>
<dbReference type="PANTHER" id="PTHR46985:SF2">
    <property type="entry name" value="APOPTOSIS-ASSOCIATED SPECK-LIKE PROTEIN CONTAINING A CARD"/>
    <property type="match status" value="1"/>
</dbReference>
<protein>
    <recommendedName>
        <fullName evidence="5">FIIND domain-containing protein</fullName>
    </recommendedName>
</protein>
<evidence type="ECO:0000256" key="4">
    <source>
        <dbReference type="ARBA" id="ARBA00022859"/>
    </source>
</evidence>